<dbReference type="Gene3D" id="2.20.70.10">
    <property type="match status" value="1"/>
</dbReference>
<evidence type="ECO:0000256" key="1">
    <source>
        <dbReference type="ARBA" id="ARBA00022737"/>
    </source>
</evidence>
<feature type="repeat" description="ARM" evidence="2">
    <location>
        <begin position="55"/>
        <end position="99"/>
    </location>
</feature>
<dbReference type="EMBL" id="HBHK01019680">
    <property type="protein sequence ID" value="CAD9695354.1"/>
    <property type="molecule type" value="Transcribed_RNA"/>
</dbReference>
<accession>A0A7S2SBX4</accession>
<dbReference type="Pfam" id="PF00169">
    <property type="entry name" value="PH"/>
    <property type="match status" value="1"/>
</dbReference>
<dbReference type="SMART" id="SM00185">
    <property type="entry name" value="ARM"/>
    <property type="match status" value="19"/>
</dbReference>
<feature type="repeat" description="ARM" evidence="2">
    <location>
        <begin position="2085"/>
        <end position="2129"/>
    </location>
</feature>
<dbReference type="InterPro" id="IPR000225">
    <property type="entry name" value="Armadillo"/>
</dbReference>
<evidence type="ECO:0000256" key="2">
    <source>
        <dbReference type="PROSITE-ProRule" id="PRU00259"/>
    </source>
</evidence>
<evidence type="ECO:0000259" key="4">
    <source>
        <dbReference type="PROSITE" id="PS50020"/>
    </source>
</evidence>
<feature type="repeat" description="ARM" evidence="2">
    <location>
        <begin position="349"/>
        <end position="393"/>
    </location>
</feature>
<dbReference type="PANTHER" id="PTHR22895:SF0">
    <property type="entry name" value="ARMADILLO REPEAT-CONTAINING PROTEIN 6"/>
    <property type="match status" value="1"/>
</dbReference>
<feature type="domain" description="PH" evidence="3">
    <location>
        <begin position="2274"/>
        <end position="2425"/>
    </location>
</feature>
<dbReference type="SUPFAM" id="SSF48371">
    <property type="entry name" value="ARM repeat"/>
    <property type="match status" value="5"/>
</dbReference>
<dbReference type="SUPFAM" id="SSF50729">
    <property type="entry name" value="PH domain-like"/>
    <property type="match status" value="1"/>
</dbReference>
<dbReference type="SMART" id="SM00233">
    <property type="entry name" value="PH"/>
    <property type="match status" value="1"/>
</dbReference>
<dbReference type="PROSITE" id="PS50003">
    <property type="entry name" value="PH_DOMAIN"/>
    <property type="match status" value="1"/>
</dbReference>
<dbReference type="CDD" id="cd00201">
    <property type="entry name" value="WW"/>
    <property type="match status" value="1"/>
</dbReference>
<dbReference type="InterPro" id="IPR001202">
    <property type="entry name" value="WW_dom"/>
</dbReference>
<dbReference type="SUPFAM" id="SSF51045">
    <property type="entry name" value="WW domain"/>
    <property type="match status" value="1"/>
</dbReference>
<keyword evidence="1" id="KW-0677">Repeat</keyword>
<dbReference type="PROSITE" id="PS50176">
    <property type="entry name" value="ARM_REPEAT"/>
    <property type="match status" value="6"/>
</dbReference>
<gene>
    <name evidence="5" type="ORF">QSP1433_LOCUS12472</name>
</gene>
<dbReference type="InterPro" id="IPR011989">
    <property type="entry name" value="ARM-like"/>
</dbReference>
<evidence type="ECO:0000313" key="5">
    <source>
        <dbReference type="EMBL" id="CAD9695354.1"/>
    </source>
</evidence>
<organism evidence="5">
    <name type="scientific">Mucochytrium quahogii</name>
    <dbReference type="NCBI Taxonomy" id="96639"/>
    <lineage>
        <taxon>Eukaryota</taxon>
        <taxon>Sar</taxon>
        <taxon>Stramenopiles</taxon>
        <taxon>Bigyra</taxon>
        <taxon>Labyrinthulomycetes</taxon>
        <taxon>Thraustochytrida</taxon>
        <taxon>Thraustochytriidae</taxon>
        <taxon>Mucochytrium</taxon>
    </lineage>
</organism>
<dbReference type="InterPro" id="IPR036020">
    <property type="entry name" value="WW_dom_sf"/>
</dbReference>
<dbReference type="PROSITE" id="PS50020">
    <property type="entry name" value="WW_DOMAIN_2"/>
    <property type="match status" value="1"/>
</dbReference>
<feature type="repeat" description="ARM" evidence="2">
    <location>
        <begin position="1768"/>
        <end position="1812"/>
    </location>
</feature>
<sequence>MGAGDPAQVKSLIGSIKQYKGFKNMAKYNISCLMSHITPPTVGWRENIDAAVESGAIEAIVEVMKKHPDAMEMVKCATEALSALTTNSGNAKKVAEAGGVETALGSMLGLSKEDAATPDGEEVTTAGSNLLEKVAQHNPNAILDSSGGVDAVLDGLTHSTNQRVKTACATVADRVAVSERGEQEVLKKGGIEALITAIAPDTENTEEMLKPTFRLLEKFADDSKNVKKMRDLGGVEALVHQLEAHADNEALLRQGGRLLAKVAAGDLEGAIEKLKRGGLSDKAREFTIALLANLALQPENIEKIVAQGGVKVLIDNFDQFNEKTQIAAARALGRLANNKENAKDIIAQGGVKVLVNAMKNNPDNEDLVTACTQALATLATSSLESANAVEKDGGIQAVHDGLRNHPEFGTNAQLAMQMVEQLGNIGFDANKLVQIGSVESIIGAMEANMNNAVVQRNGFRALTSLMNNASSKDGGIKTAGLAILSHKGGVDVLVNSLETHRARDQVVAPALESFATLISKESTAPAKLAKKNAAQAVVSAVYAQSLAAALGSIQAAGAMDGKFEQNVRTITSALVDKKHIASLIKSIPSDANAMCNGSEDAAEKLENSLMAVTVYSKCPELAKIMADNNVTGVLPQTLNSVSSKNSLPMHSPIMSACALATSSIGRAGNSYLQALSQNDAPDVLINTIKKHSKSPEAAICCMRALRVFCTEHGIRDKVVDNGCIEACVAAMRSNAENPMVAVAALDVFLSVASSDEMCAAVAYKGGSRQAIKMILESSTSEEFERPTERALMVLERVASSRKDNEDIRSNLIKQGAVQAVTKAMEMYPWSDTIEAIGARLLSRLIDAEGVEAEIEKLKKLVAELKTTNQKPKVLPKLGISAATVGALALTKENTPIMQNKNAAAILVDGLNTIGGIELMKEREYARRAGFRALGQIGSMAPLADNLGVTPLIMNALKAPASKVTPTEKIGVLDCVKSLSTLSSAADKLVNAGVVDTVIGLVKENSHDQPSVTAQLGALAALAEHRTGATEATKCGAVKLAMDLMRNFADTATPRFSEEAMSLLGNLALIDSNVKQILEGGAIDRVMATLDHHCSDPSAPEPRVLTAGVSLLQRVALKEDTIGKIVRRGAVGKIVQIANSSVAYQNDPECMEAILFLLETCALVKDTHEALVKSGAVDLIMSAMSLNPTNENIVVTGSKALQNLLGSSPDTVKVLLSDINKLGDQLKKKPEDREVQSHLNQALRNLANLTLVDGVVSPKAAADVAKTATDSMDTIQTSMAEGPAKQELLSAAIALLGRTPLVDGAASKIDCDRAISKLLDVIAANRNDDMVLESAMYALGNLATSPKAIRALVNGGGIELLERTINESAENERLRDAASRALDKVRAAAALHSSDLGKDKAGINALAEIIKAHQNNPAALRKLIDDIVSSKTGVNDLLAVLGSDAFKNASPEVRSEVLKALQQRLQQSGGLKITDPAILAGLLAALDEKPDGLSSADKKALLERQKDAVRMLGVLHPGSAAALAACGGVEKLLELHKNNMDDPEITRDILKALNKMAQDKNVVQKLIDMDAAHAIANMLKNNPDDVEIARDGIEILSKMAAAKGIGKIGLDAETMRLLNRVVDKFSDDKDIQKLGGRLVDGLSQIYKEDGADMIESRLDQGVLKLNAADHIRELYDDKGRRYYHNGKTGETTWTAPEELLDSMAAFEALAKLTEAHKESVTVVNPAVLRGMIEHMRKHANEPARLLPLAKTLGILAMNEENRKAIMEAGGLEAIIQALNGDNVDPEFLAAAIHLLNQFAKNDYFKEQICKLGGIEALILIMLKFMDHLQVVEKCMSTLANLAFNSKRNMAEIMKYNGVDAVQKAMSKYGKERDLLSFAMILLSNLMYGNDQNKLIIGRTCGKEIVDVCKSHYGDVKLFKGALRALGNLSYCDENILWIVQNSATKYIVAGMAANEDDLETQQIGIEVIGNFASFSEDDMDIRKKIERGEQVSVYEVIVLEGGAKRILDTVQKTEEPTLMMSGLEALSNLAHSSIVTEKLIKMGIVGTVFYAMQKYDWDEDMMERTVRLVAILTFSPEGVRAIGEHNGVQILLNAMEAHEDQPDFLANAAAALKNIAGNEKLREDIGQLGGIKTVLDLYEKNMDSMSFLLEAIALFIRLTRNEALSEQIAQRGMHILLESIEMYKDNIAFLVPVFTLLGHLAFAANNLKIIVQYGGINLIVDSILAHPEEKDLVIRCIQTLDNVAMHSPEQSKIVIEAGGDETIKEVISAYADDREVVQTGKSALLSMTQLERRKAKPKYAFGHDSELPVQSNEDPLKPYRNMLKSGIVLTEWSNGGPHSRHVYVTSDWRHIGWKDPKKSSKAESTVNLRDVRNVRSGLHDGHKKGRKQANTKHAFTIIARATAVDLEAKSEEDKERWVEALQVLLTTYKQDPKWLK</sequence>
<protein>
    <submittedName>
        <fullName evidence="5">Uncharacterized protein</fullName>
    </submittedName>
</protein>
<dbReference type="Gene3D" id="2.30.29.30">
    <property type="entry name" value="Pleckstrin-homology domain (PH domain)/Phosphotyrosine-binding domain (PTB)"/>
    <property type="match status" value="1"/>
</dbReference>
<feature type="repeat" description="ARM" evidence="2">
    <location>
        <begin position="308"/>
        <end position="350"/>
    </location>
</feature>
<dbReference type="PANTHER" id="PTHR22895">
    <property type="entry name" value="ARMADILLO REPEAT-CONTAINING PROTEIN 6"/>
    <property type="match status" value="1"/>
</dbReference>
<evidence type="ECO:0000259" key="3">
    <source>
        <dbReference type="PROSITE" id="PS50003"/>
    </source>
</evidence>
<feature type="domain" description="WW" evidence="4">
    <location>
        <begin position="1671"/>
        <end position="1697"/>
    </location>
</feature>
<dbReference type="Gene3D" id="1.25.10.10">
    <property type="entry name" value="Leucine-rich Repeat Variant"/>
    <property type="match status" value="7"/>
</dbReference>
<name>A0A7S2SBX4_9STRA</name>
<dbReference type="InterPro" id="IPR016024">
    <property type="entry name" value="ARM-type_fold"/>
</dbReference>
<proteinExistence type="predicted"/>
<reference evidence="5" key="1">
    <citation type="submission" date="2021-01" db="EMBL/GenBank/DDBJ databases">
        <authorList>
            <person name="Corre E."/>
            <person name="Pelletier E."/>
            <person name="Niang G."/>
            <person name="Scheremetjew M."/>
            <person name="Finn R."/>
            <person name="Kale V."/>
            <person name="Holt S."/>
            <person name="Cochrane G."/>
            <person name="Meng A."/>
            <person name="Brown T."/>
            <person name="Cohen L."/>
        </authorList>
    </citation>
    <scope>NUCLEOTIDE SEQUENCE</scope>
    <source>
        <strain evidence="5">NY070348D</strain>
    </source>
</reference>
<dbReference type="InterPro" id="IPR001849">
    <property type="entry name" value="PH_domain"/>
</dbReference>
<dbReference type="InterPro" id="IPR011993">
    <property type="entry name" value="PH-like_dom_sf"/>
</dbReference>
<feature type="repeat" description="ARM" evidence="2">
    <location>
        <begin position="1312"/>
        <end position="1356"/>
    </location>
</feature>